<comment type="caution">
    <text evidence="2">The sequence shown here is derived from an EMBL/GenBank/DDBJ whole genome shotgun (WGS) entry which is preliminary data.</text>
</comment>
<evidence type="ECO:0000256" key="1">
    <source>
        <dbReference type="SAM" id="MobiDB-lite"/>
    </source>
</evidence>
<protein>
    <submittedName>
        <fullName evidence="2">Uncharacterized protein</fullName>
    </submittedName>
</protein>
<feature type="region of interest" description="Disordered" evidence="1">
    <location>
        <begin position="501"/>
        <end position="531"/>
    </location>
</feature>
<feature type="region of interest" description="Disordered" evidence="1">
    <location>
        <begin position="965"/>
        <end position="984"/>
    </location>
</feature>
<feature type="compositionally biased region" description="Polar residues" evidence="1">
    <location>
        <begin position="822"/>
        <end position="833"/>
    </location>
</feature>
<dbReference type="AlphaFoldDB" id="A0A8B6GB98"/>
<sequence length="1063" mass="115186">MVDRNFKLSVVVCGCLFLLLKGISTLELKSYTACYGILHENFIKPSCVTGEKMAVVGLYALAKELNTSCPIEITTPNTVPDSCCQYNPIDCSIRYVGSIYRRYYQNCNGKSECFIQVSWIITTCNQTVYLARTNYMKMDYYCISDQVLDPCSSLNTSDDRVFLWNSGYPLTSLTGSSTCTCSIEASCNTTVRITAIDLRLGTSTTCDQSIMVTDGSTVMVIDCSDNNNYLPTTLYISTAHFIQIQIVDNLGFADGYYYLLLEGTSPGAELTLSCGSTALTTPFVTSTSLPDCPSADVTTGSKTTPTITSTDPYIGSEVPKPSLQSTKKETMTTMTTRTVVTTESTTPPFTSTKSYISSEAPISSMQITDVESLTTDVAPTNSTSSVIKDAYTTGGTSIPQTIGTSTDLTSSRKSEVPLTTSNDVKATEKTITELHSTTNNGITTPSGNITNRSTAGISNSTEINNSQTTKDVVTYSSTQPVSVSLGWTSTVQNLNITRSFSPISSHSDSSQKAHTTEIEQTTHTNATVSVDKSSPIRSRISTLELESYSACYGNTGLVNFLQPKCVSGEKMAVVGLTTFAKELSTSCPLEITITNIDTTPDTCCKNNPVDCSIRYDGAIYRVYYQKCNGKTGCTIQVSWVDTLSRCKQSVYLGRTNYMKMDYYCISNQGLDHCSSLYTTNTKVFLWNPGYPSSSLTGSSTCTCSVEVSCDTSVRLTEIDLRLGTSTSCDQSIIITDGSTVIWFDCNDNNDYLYITLYVSTSHFIHIQIDDNLGLTDGYYFLLLQGTSPGAELTLSCGSTALATPTVPSTSLPDCSRTDVTTKMKSTPTVTSTDPYIGSEVPNPSMLSTKKETMTITTTPNVVTKESTTTPPFTSTKSDISSEAPILSMQSTNVETMTIPTVVGTYSVINDSYTTSDITHSIGTNTDITSVRKSDVTPLTINEVNATAKTTTVSNLTTNNEITIPSGNKTKRSTSRISSSTEINNSHTTSETVTYTSTEPFYVSLGWTSTLQNFTVTRSFTPISSESDSSQKTHSTEIELRTYTNVTVSVDKSLPNNLRCKLPC</sequence>
<feature type="region of interest" description="Disordered" evidence="1">
    <location>
        <begin position="295"/>
        <end position="322"/>
    </location>
</feature>
<dbReference type="InterPro" id="IPR035914">
    <property type="entry name" value="Sperma_CUB_dom_sf"/>
</dbReference>
<feature type="compositionally biased region" description="Polar residues" evidence="1">
    <location>
        <begin position="393"/>
        <end position="409"/>
    </location>
</feature>
<feature type="region of interest" description="Disordered" evidence="1">
    <location>
        <begin position="387"/>
        <end position="462"/>
    </location>
</feature>
<dbReference type="CDD" id="cd22823">
    <property type="entry name" value="Gal_Rha_Lectin"/>
    <property type="match status" value="1"/>
</dbReference>
<accession>A0A8B6GB98</accession>
<name>A0A8B6GB98_MYTGA</name>
<feature type="compositionally biased region" description="Low complexity" evidence="1">
    <location>
        <begin position="974"/>
        <end position="984"/>
    </location>
</feature>
<evidence type="ECO:0000313" key="2">
    <source>
        <dbReference type="EMBL" id="VDI61483.1"/>
    </source>
</evidence>
<organism evidence="2 3">
    <name type="scientific">Mytilus galloprovincialis</name>
    <name type="common">Mediterranean mussel</name>
    <dbReference type="NCBI Taxonomy" id="29158"/>
    <lineage>
        <taxon>Eukaryota</taxon>
        <taxon>Metazoa</taxon>
        <taxon>Spiralia</taxon>
        <taxon>Lophotrochozoa</taxon>
        <taxon>Mollusca</taxon>
        <taxon>Bivalvia</taxon>
        <taxon>Autobranchia</taxon>
        <taxon>Pteriomorphia</taxon>
        <taxon>Mytilida</taxon>
        <taxon>Mytiloidea</taxon>
        <taxon>Mytilidae</taxon>
        <taxon>Mytilinae</taxon>
        <taxon>Mytilus</taxon>
    </lineage>
</organism>
<feature type="compositionally biased region" description="Polar residues" evidence="1">
    <location>
        <begin position="518"/>
        <end position="531"/>
    </location>
</feature>
<feature type="region of interest" description="Disordered" evidence="1">
    <location>
        <begin position="811"/>
        <end position="844"/>
    </location>
</feature>
<gene>
    <name evidence="2" type="ORF">MGAL_10B037727</name>
</gene>
<reference evidence="2" key="1">
    <citation type="submission" date="2018-11" db="EMBL/GenBank/DDBJ databases">
        <authorList>
            <person name="Alioto T."/>
            <person name="Alioto T."/>
        </authorList>
    </citation>
    <scope>NUCLEOTIDE SEQUENCE</scope>
</reference>
<dbReference type="SUPFAM" id="SSF49854">
    <property type="entry name" value="Spermadhesin, CUB domain"/>
    <property type="match status" value="1"/>
</dbReference>
<proteinExistence type="predicted"/>
<dbReference type="OrthoDB" id="6154580at2759"/>
<dbReference type="EMBL" id="UYJE01008151">
    <property type="protein sequence ID" value="VDI61483.1"/>
    <property type="molecule type" value="Genomic_DNA"/>
</dbReference>
<feature type="compositionally biased region" description="Low complexity" evidence="1">
    <location>
        <begin position="298"/>
        <end position="310"/>
    </location>
</feature>
<evidence type="ECO:0000313" key="3">
    <source>
        <dbReference type="Proteomes" id="UP000596742"/>
    </source>
</evidence>
<dbReference type="Proteomes" id="UP000596742">
    <property type="component" value="Unassembled WGS sequence"/>
</dbReference>
<feature type="compositionally biased region" description="Polar residues" evidence="1">
    <location>
        <begin position="433"/>
        <end position="462"/>
    </location>
</feature>
<keyword evidence="3" id="KW-1185">Reference proteome</keyword>